<keyword evidence="2 8" id="KW-0489">Methyltransferase</keyword>
<dbReference type="Proteomes" id="UP000219632">
    <property type="component" value="Unassembled WGS sequence"/>
</dbReference>
<dbReference type="InterPro" id="IPR002941">
    <property type="entry name" value="DNA_methylase_N4/N6"/>
</dbReference>
<dbReference type="EMBL" id="MH382833">
    <property type="protein sequence ID" value="AWW22380.1"/>
    <property type="molecule type" value="Genomic_DNA"/>
</dbReference>
<dbReference type="EMBL" id="NYPG01000009">
    <property type="protein sequence ID" value="PDK40362.1"/>
    <property type="molecule type" value="Genomic_DNA"/>
</dbReference>
<evidence type="ECO:0000256" key="6">
    <source>
        <dbReference type="SAM" id="MobiDB-lite"/>
    </source>
</evidence>
<dbReference type="InterPro" id="IPR002295">
    <property type="entry name" value="N4/N6-MTase_EcoPI_Mod-like"/>
</dbReference>
<evidence type="ECO:0000256" key="3">
    <source>
        <dbReference type="ARBA" id="ARBA00022679"/>
    </source>
</evidence>
<dbReference type="GO" id="GO:0003677">
    <property type="term" value="F:DNA binding"/>
    <property type="evidence" value="ECO:0007669"/>
    <property type="project" value="InterPro"/>
</dbReference>
<evidence type="ECO:0000256" key="2">
    <source>
        <dbReference type="ARBA" id="ARBA00022603"/>
    </source>
</evidence>
<evidence type="ECO:0000256" key="4">
    <source>
        <dbReference type="ARBA" id="ARBA00022691"/>
    </source>
</evidence>
<sequence length="632" mass="71978">MSDRPEKINLSDVHSRQVDTDLLNELRDLFVKAEEQKERYDFTWNGKAKAYFEAAAPTTKTLRAQPEESVNFEGSENLFITGDNLEALKLLQESYLGKIDMIYIDPPYNTGKDFVYQDNFKKTKKENDLSEGILDEEGDRLVKNEKSNGRYHSDWLTMIYPRLKLARNLLSDSGIIFVSIDENEIANLELLLTEIFGENNLAGTIVWDKRNPKGDSKGVSMQHEYIVAAAKNINIFSEFKEFKRPKKNAEIILNKSKEIFKKINDKFTLSDANEEYRKWINSKKDLSGGEKAYSKLDEKGNVYREVSMAAPDKPEKRSHRPLTHPLTGKQTSVPAKGWRYIDKTMDKLLQQDLVIFGSDEKTIPNQKYLLVENMMEKLPSLYYNGASGSGDITKIGFKQNIFDNPKPVDLIRQLIVSTTKKNEVILDFFAGSGTTADAVMQTNSEDGGNRKFIVATLDEETPENSEARKVGYSTIDQISRERIRRAAEKIGDTSGFRTLKVDSTGLKEDVFKTAGELDQVDLLQDIDNHSDNRSDYDLLYDVLVDGALEYNRPITIDTMNDEQIIKYDYLGELSGVVCYFGENLTDELTRQIAILKPLLAVFKESTFDKSAQKVNVMEQFRIISPDTKVKVI</sequence>
<dbReference type="PIRSF" id="PIRSF015855">
    <property type="entry name" value="TypeIII_Mtase_mKpnI"/>
    <property type="match status" value="1"/>
</dbReference>
<name>A0A2Z4HVM0_LISWE</name>
<dbReference type="Pfam" id="PF01555">
    <property type="entry name" value="N6_N4_Mtase"/>
    <property type="match status" value="1"/>
</dbReference>
<dbReference type="Gene3D" id="3.40.50.150">
    <property type="entry name" value="Vaccinia Virus protein VP39"/>
    <property type="match status" value="1"/>
</dbReference>
<dbReference type="PRINTS" id="PR00506">
    <property type="entry name" value="D21N6MTFRASE"/>
</dbReference>
<protein>
    <submittedName>
        <fullName evidence="8">Site-specific DNA-methyltransferase</fullName>
    </submittedName>
</protein>
<geneLocation type="plasmid" evidence="8">
    <name>pLIS1</name>
</geneLocation>
<evidence type="ECO:0000259" key="7">
    <source>
        <dbReference type="Pfam" id="PF01555"/>
    </source>
</evidence>
<dbReference type="GO" id="GO:0032259">
    <property type="term" value="P:methylation"/>
    <property type="evidence" value="ECO:0007669"/>
    <property type="project" value="UniProtKB-KW"/>
</dbReference>
<evidence type="ECO:0000313" key="8">
    <source>
        <dbReference type="EMBL" id="AWW22380.1"/>
    </source>
</evidence>
<dbReference type="SUPFAM" id="SSF53335">
    <property type="entry name" value="S-adenosyl-L-methionine-dependent methyltransferases"/>
    <property type="match status" value="1"/>
</dbReference>
<keyword evidence="10" id="KW-1185">Reference proteome</keyword>
<dbReference type="SMR" id="A0A2Z4HVM0"/>
<dbReference type="GO" id="GO:0009307">
    <property type="term" value="P:DNA restriction-modification system"/>
    <property type="evidence" value="ECO:0007669"/>
    <property type="project" value="UniProtKB-KW"/>
</dbReference>
<evidence type="ECO:0000313" key="9">
    <source>
        <dbReference type="EMBL" id="PDK40362.1"/>
    </source>
</evidence>
<reference evidence="8" key="2">
    <citation type="submission" date="2018-05" db="EMBL/GenBank/DDBJ databases">
        <title>Prevalence of plasmid-borne benzalkonium chloride resistance cassette bcrABC and cadmium resistance cadA genes in nonpathogenic Listeria spp. isolated from food-processing environments.</title>
        <authorList>
            <person name="Korsak D."/>
            <person name="Chmielowska C."/>
            <person name="Szuplewska M."/>
            <person name="Bartosik D."/>
        </authorList>
    </citation>
    <scope>NUCLEOTIDE SEQUENCE</scope>
    <source>
        <strain evidence="8">40/07</strain>
        <plasmid evidence="8">pLIS1</plasmid>
    </source>
</reference>
<proteinExistence type="inferred from homology"/>
<organism evidence="8">
    <name type="scientific">Listeria welshimeri</name>
    <dbReference type="NCBI Taxonomy" id="1643"/>
    <lineage>
        <taxon>Bacteria</taxon>
        <taxon>Bacillati</taxon>
        <taxon>Bacillota</taxon>
        <taxon>Bacilli</taxon>
        <taxon>Bacillales</taxon>
        <taxon>Listeriaceae</taxon>
        <taxon>Listeria</taxon>
    </lineage>
</organism>
<dbReference type="AlphaFoldDB" id="A0A2Z4HVM0"/>
<dbReference type="PROSITE" id="PS00092">
    <property type="entry name" value="N6_MTASE"/>
    <property type="match status" value="1"/>
</dbReference>
<feature type="region of interest" description="Disordered" evidence="6">
    <location>
        <begin position="309"/>
        <end position="331"/>
    </location>
</feature>
<dbReference type="InterPro" id="IPR002052">
    <property type="entry name" value="DNA_methylase_N6_adenine_CS"/>
</dbReference>
<dbReference type="InterPro" id="IPR029063">
    <property type="entry name" value="SAM-dependent_MTases_sf"/>
</dbReference>
<dbReference type="GO" id="GO:0008170">
    <property type="term" value="F:N-methyltransferase activity"/>
    <property type="evidence" value="ECO:0007669"/>
    <property type="project" value="InterPro"/>
</dbReference>
<keyword evidence="4" id="KW-0949">S-adenosyl-L-methionine</keyword>
<evidence type="ECO:0000313" key="10">
    <source>
        <dbReference type="Proteomes" id="UP000219632"/>
    </source>
</evidence>
<reference evidence="9 10" key="1">
    <citation type="submission" date="2017-09" db="EMBL/GenBank/DDBJ databases">
        <title>Draft Genomes of 144 Listeria Monocytogenes isolates from foods.</title>
        <authorList>
            <person name="Wu C.H."/>
            <person name="Ng J."/>
            <person name="Kiang D."/>
            <person name="Chen C.-Y."/>
            <person name="Frink S."/>
            <person name="Lafrades M."/>
            <person name="Morales C."/>
            <person name="Park P."/>
            <person name="Zwick M."/>
        </authorList>
    </citation>
    <scope>NUCLEOTIDE SEQUENCE [LARGE SCALE GENOMIC DNA]</scope>
    <source>
        <strain evidence="9 10">CDPHFDLB-F14M01633.75-2</strain>
    </source>
</reference>
<keyword evidence="5" id="KW-0680">Restriction system</keyword>
<accession>A0A2Z4HVM0</accession>
<evidence type="ECO:0000256" key="1">
    <source>
        <dbReference type="ARBA" id="ARBA00006594"/>
    </source>
</evidence>
<feature type="domain" description="DNA methylase N-4/N-6" evidence="7">
    <location>
        <begin position="99"/>
        <end position="444"/>
    </location>
</feature>
<dbReference type="RefSeq" id="WP_023559415.1">
    <property type="nucleotide sequence ID" value="NZ_JAERVU010000008.1"/>
</dbReference>
<evidence type="ECO:0000256" key="5">
    <source>
        <dbReference type="ARBA" id="ARBA00022747"/>
    </source>
</evidence>
<keyword evidence="3 8" id="KW-0808">Transferase</keyword>
<keyword evidence="8" id="KW-0614">Plasmid</keyword>
<gene>
    <name evidence="9" type="ORF">AFZ32_12970</name>
    <name evidence="8" type="ORF">pLIS100020</name>
</gene>
<comment type="similarity">
    <text evidence="1">Belongs to the N(4)/N(6)-methyltransferase family.</text>
</comment>